<gene>
    <name evidence="3" type="ORF">KX01_1758</name>
</gene>
<dbReference type="Gene3D" id="3.40.50.720">
    <property type="entry name" value="NAD(P)-binding Rossmann-like Domain"/>
    <property type="match status" value="2"/>
</dbReference>
<proteinExistence type="inferred from homology"/>
<dbReference type="InterPro" id="IPR051203">
    <property type="entry name" value="Polysaccharide_Synthase-Rel"/>
</dbReference>
<dbReference type="AlphaFoldDB" id="A0A1J0KSH7"/>
<organism evidence="3 4">
    <name type="scientific">Francisella frigiditurris</name>
    <dbReference type="NCBI Taxonomy" id="1542390"/>
    <lineage>
        <taxon>Bacteria</taxon>
        <taxon>Pseudomonadati</taxon>
        <taxon>Pseudomonadota</taxon>
        <taxon>Gammaproteobacteria</taxon>
        <taxon>Thiotrichales</taxon>
        <taxon>Francisellaceae</taxon>
        <taxon>Francisella</taxon>
    </lineage>
</organism>
<dbReference type="PANTHER" id="PTHR43318:SF1">
    <property type="entry name" value="POLYSACCHARIDE BIOSYNTHESIS PROTEIN EPSC-RELATED"/>
    <property type="match status" value="1"/>
</dbReference>
<protein>
    <submittedName>
        <fullName evidence="3">UDP-N-acetylglucosamine 4,6-dehydratase</fullName>
    </submittedName>
</protein>
<reference evidence="4" key="1">
    <citation type="submission" date="2014-10" db="EMBL/GenBank/DDBJ databases">
        <authorList>
            <person name="Kuske C.R."/>
            <person name="Challacombe J.F."/>
            <person name="Daligault H.E."/>
            <person name="Davenport K.W."/>
            <person name="Johnson S.L."/>
            <person name="Siddaramappa S."/>
            <person name="Petersen J.M."/>
        </authorList>
    </citation>
    <scope>NUCLEOTIDE SEQUENCE [LARGE SCALE GENOMIC DNA]</scope>
    <source>
        <strain evidence="4">CA97-1460</strain>
    </source>
</reference>
<dbReference type="InterPro" id="IPR036291">
    <property type="entry name" value="NAD(P)-bd_dom_sf"/>
</dbReference>
<keyword evidence="4" id="KW-1185">Reference proteome</keyword>
<evidence type="ECO:0000256" key="1">
    <source>
        <dbReference type="ARBA" id="ARBA00007430"/>
    </source>
</evidence>
<name>A0A1J0KSH7_9GAMM</name>
<evidence type="ECO:0000313" key="3">
    <source>
        <dbReference type="EMBL" id="APC96643.1"/>
    </source>
</evidence>
<accession>A0A1J0KSH7</accession>
<dbReference type="STRING" id="1542390.KX01_1758"/>
<dbReference type="RefSeq" id="WP_071664611.1">
    <property type="nucleotide sequence ID" value="NZ_CP009654.1"/>
</dbReference>
<sequence length="396" mass="45330">MINILNLIGRTQELFIADVTKNEKKLSDEVSSSRFLVLGAAGSIGQAVTKEIFKRNPKKLHVVDISENNMVELVRDIRSSHGYIDGDFKTFALDIGSLEYDAFIKNDGEYDYVLNLSALKHVRSEKDPFTLMRMIETNIFNTDKTIKQSIENGVKKYFCVSTDKAANPVNMMGASKRIMEMFAHKNSREIDISMARFANVAFSDGSLLHGFNQRIQKKQPIVAPNDIKRYFVTPKESGELCLMSCIFGENRDVFFPKLSENLHLISFADIAVKYLKDLGYEPHLCESEDEARKLINNLPSQGKWPCLFTQSDTTGEKDFEEFFTNNEVLDMERYNNFGVIKNQADFNIEKLVAFEKCINSLKQNLSWTKQDIVEEFYKLIPDFGHKETGKYLDGKM</sequence>
<dbReference type="CDD" id="cd05237">
    <property type="entry name" value="UDP_invert_4-6DH_SDR_e"/>
    <property type="match status" value="1"/>
</dbReference>
<dbReference type="PANTHER" id="PTHR43318">
    <property type="entry name" value="UDP-N-ACETYLGLUCOSAMINE 4,6-DEHYDRATASE"/>
    <property type="match status" value="1"/>
</dbReference>
<dbReference type="OrthoDB" id="9803111at2"/>
<dbReference type="Pfam" id="PF02719">
    <property type="entry name" value="Polysacc_synt_2"/>
    <property type="match status" value="1"/>
</dbReference>
<dbReference type="KEGG" id="frc:KX01_1758"/>
<dbReference type="Proteomes" id="UP000182521">
    <property type="component" value="Chromosome"/>
</dbReference>
<evidence type="ECO:0000259" key="2">
    <source>
        <dbReference type="Pfam" id="PF02719"/>
    </source>
</evidence>
<comment type="similarity">
    <text evidence="1">Belongs to the polysaccharide synthase family.</text>
</comment>
<dbReference type="EMBL" id="CP009654">
    <property type="protein sequence ID" value="APC96643.1"/>
    <property type="molecule type" value="Genomic_DNA"/>
</dbReference>
<dbReference type="SUPFAM" id="SSF51735">
    <property type="entry name" value="NAD(P)-binding Rossmann-fold domains"/>
    <property type="match status" value="1"/>
</dbReference>
<dbReference type="InterPro" id="IPR003869">
    <property type="entry name" value="Polysac_CapD-like"/>
</dbReference>
<feature type="domain" description="Polysaccharide biosynthesis protein CapD-like" evidence="2">
    <location>
        <begin position="36"/>
        <end position="326"/>
    </location>
</feature>
<evidence type="ECO:0000313" key="4">
    <source>
        <dbReference type="Proteomes" id="UP000182521"/>
    </source>
</evidence>